<feature type="non-terminal residue" evidence="4">
    <location>
        <position position="1"/>
    </location>
</feature>
<dbReference type="InterPro" id="IPR056729">
    <property type="entry name" value="GMPPB_C"/>
</dbReference>
<evidence type="ECO:0000259" key="2">
    <source>
        <dbReference type="Pfam" id="PF00483"/>
    </source>
</evidence>
<dbReference type="Pfam" id="PF00483">
    <property type="entry name" value="NTP_transferase"/>
    <property type="match status" value="1"/>
</dbReference>
<dbReference type="PANTHER" id="PTHR22572">
    <property type="entry name" value="SUGAR-1-PHOSPHATE GUANYL TRANSFERASE"/>
    <property type="match status" value="1"/>
</dbReference>
<name>A0A381SGE3_9ZZZZ</name>
<proteinExistence type="inferred from homology"/>
<dbReference type="AlphaFoldDB" id="A0A381SGE3"/>
<evidence type="ECO:0000256" key="1">
    <source>
        <dbReference type="ARBA" id="ARBA00007274"/>
    </source>
</evidence>
<dbReference type="InterPro" id="IPR005835">
    <property type="entry name" value="NTP_transferase_dom"/>
</dbReference>
<protein>
    <submittedName>
        <fullName evidence="4">Uncharacterized protein</fullName>
    </submittedName>
</protein>
<sequence>VRAVVLVGGFGTRLRPLTDTTPKQLLTVAHRPMIEHAVDHLARHGVTEVVLSVGFRPDAFEAAYPDGRCAGVPARYAVEPEPLDTAGAIGFAARDAGIDDTFLACNGDVLTDLDIGALVDSHRATGAAATIALTRVDDPSRYGVVPTDHDGRVLGFFEKPPPGQTPTNLVNAGTYVLEPSVLDRIPVGRPASVERQVFPAMAVDGTLFAMAFDSYWVDVGTPATYLAANLRMVRPSGGIHPEATVDPTAQVSGSVVGPRATVALGASVNASLVLDGATVGENARVEGSIVGPGANITAGACVTGLSVVGFGAAVEPGERLDGARRPEPEG</sequence>
<dbReference type="Pfam" id="PF25087">
    <property type="entry name" value="GMPPB_C"/>
    <property type="match status" value="1"/>
</dbReference>
<evidence type="ECO:0000259" key="3">
    <source>
        <dbReference type="Pfam" id="PF25087"/>
    </source>
</evidence>
<feature type="domain" description="Nucleotidyl transferase" evidence="2">
    <location>
        <begin position="3"/>
        <end position="230"/>
    </location>
</feature>
<reference evidence="4" key="1">
    <citation type="submission" date="2018-05" db="EMBL/GenBank/DDBJ databases">
        <authorList>
            <person name="Lanie J.A."/>
            <person name="Ng W.-L."/>
            <person name="Kazmierczak K.M."/>
            <person name="Andrzejewski T.M."/>
            <person name="Davidsen T.M."/>
            <person name="Wayne K.J."/>
            <person name="Tettelin H."/>
            <person name="Glass J.I."/>
            <person name="Rusch D."/>
            <person name="Podicherti R."/>
            <person name="Tsui H.-C.T."/>
            <person name="Winkler M.E."/>
        </authorList>
    </citation>
    <scope>NUCLEOTIDE SEQUENCE</scope>
</reference>
<dbReference type="CDD" id="cd04181">
    <property type="entry name" value="NTP_transferase"/>
    <property type="match status" value="1"/>
</dbReference>
<accession>A0A381SGE3</accession>
<dbReference type="SUPFAM" id="SSF53448">
    <property type="entry name" value="Nucleotide-diphospho-sugar transferases"/>
    <property type="match status" value="1"/>
</dbReference>
<dbReference type="InterPro" id="IPR029044">
    <property type="entry name" value="Nucleotide-diphossugar_trans"/>
</dbReference>
<gene>
    <name evidence="4" type="ORF">METZ01_LOCUS55900</name>
</gene>
<dbReference type="Gene3D" id="2.160.10.10">
    <property type="entry name" value="Hexapeptide repeat proteins"/>
    <property type="match status" value="1"/>
</dbReference>
<dbReference type="EMBL" id="UINC01003067">
    <property type="protein sequence ID" value="SVA03046.1"/>
    <property type="molecule type" value="Genomic_DNA"/>
</dbReference>
<evidence type="ECO:0000313" key="4">
    <source>
        <dbReference type="EMBL" id="SVA03046.1"/>
    </source>
</evidence>
<dbReference type="Gene3D" id="3.90.550.10">
    <property type="entry name" value="Spore Coat Polysaccharide Biosynthesis Protein SpsA, Chain A"/>
    <property type="match status" value="1"/>
</dbReference>
<comment type="similarity">
    <text evidence="1">Belongs to the transferase hexapeptide repeat family.</text>
</comment>
<feature type="domain" description="Mannose-1-phosphate guanyltransferase C-terminal" evidence="3">
    <location>
        <begin position="239"/>
        <end position="317"/>
    </location>
</feature>
<organism evidence="4">
    <name type="scientific">marine metagenome</name>
    <dbReference type="NCBI Taxonomy" id="408172"/>
    <lineage>
        <taxon>unclassified sequences</taxon>
        <taxon>metagenomes</taxon>
        <taxon>ecological metagenomes</taxon>
    </lineage>
</organism>
<dbReference type="InterPro" id="IPR050486">
    <property type="entry name" value="Mannose-1P_guanyltransferase"/>
</dbReference>